<feature type="non-terminal residue" evidence="2">
    <location>
        <position position="399"/>
    </location>
</feature>
<dbReference type="OrthoDB" id="207177at2759"/>
<protein>
    <submittedName>
        <fullName evidence="2">Uncharacterized protein</fullName>
    </submittedName>
</protein>
<evidence type="ECO:0000256" key="1">
    <source>
        <dbReference type="SAM" id="MobiDB-lite"/>
    </source>
</evidence>
<feature type="region of interest" description="Disordered" evidence="1">
    <location>
        <begin position="74"/>
        <end position="126"/>
    </location>
</feature>
<keyword evidence="3" id="KW-1185">Reference proteome</keyword>
<proteinExistence type="predicted"/>
<sequence>MKKAREAKRKQQKAAAKQPAPSPQVVMDEVNNSFESVDKERVKIAKAISSLPDNRKMHLLQMLEDAEKDLLNVSVETERGGAGAGAGAGGEGGEGTGGEGAGEEGGAGMESPEDDNYSDESDFEASAAQEEVLRPTLERIAGALTKAKAGLKGTTTNKRFPPTKRTMLGPAALLETLSRDLRLTLYSKEVELLVQHFDPVRARLLDYRDLIELAQRFTRSSEYDECLTEKEAKMKARVEAHRMEREPKDKRGVAPIEKQGLGIRGGKKMGAKHRDLLERVAAAAIKHAKKRPGKAPINPNKRGAIGASMAANKRVLLAQSDFRKRLSTAYNLKITPSEAAVLERQFNLRQDGLVDVKEWERYFKGLGDTAKARARKADNQKLFIWRAQGGGKRGTEGGG</sequence>
<feature type="compositionally biased region" description="Acidic residues" evidence="1">
    <location>
        <begin position="111"/>
        <end position="123"/>
    </location>
</feature>
<dbReference type="Proteomes" id="UP001165082">
    <property type="component" value="Unassembled WGS sequence"/>
</dbReference>
<feature type="compositionally biased region" description="Gly residues" evidence="1">
    <location>
        <begin position="80"/>
        <end position="108"/>
    </location>
</feature>
<dbReference type="AlphaFoldDB" id="A0A9W6ZLH1"/>
<feature type="compositionally biased region" description="Basic residues" evidence="1">
    <location>
        <begin position="1"/>
        <end position="12"/>
    </location>
</feature>
<evidence type="ECO:0000313" key="3">
    <source>
        <dbReference type="Proteomes" id="UP001165082"/>
    </source>
</evidence>
<name>A0A9W6ZLH1_9STRA</name>
<dbReference type="EMBL" id="BRXZ01000745">
    <property type="protein sequence ID" value="GMH52674.1"/>
    <property type="molecule type" value="Genomic_DNA"/>
</dbReference>
<gene>
    <name evidence="2" type="ORF">TrRE_jg852</name>
</gene>
<accession>A0A9W6ZLH1</accession>
<evidence type="ECO:0000313" key="2">
    <source>
        <dbReference type="EMBL" id="GMH52674.1"/>
    </source>
</evidence>
<reference evidence="2" key="1">
    <citation type="submission" date="2022-07" db="EMBL/GenBank/DDBJ databases">
        <title>Genome analysis of Parmales, a sister group of diatoms, reveals the evolutionary specialization of diatoms from phago-mixotrophs to photoautotrophs.</title>
        <authorList>
            <person name="Ban H."/>
            <person name="Sato S."/>
            <person name="Yoshikawa S."/>
            <person name="Kazumasa Y."/>
            <person name="Nakamura Y."/>
            <person name="Ichinomiya M."/>
            <person name="Saitoh K."/>
            <person name="Sato N."/>
            <person name="Blanc-Mathieu R."/>
            <person name="Endo H."/>
            <person name="Kuwata A."/>
            <person name="Ogata H."/>
        </authorList>
    </citation>
    <scope>NUCLEOTIDE SEQUENCE</scope>
</reference>
<feature type="region of interest" description="Disordered" evidence="1">
    <location>
        <begin position="1"/>
        <end position="39"/>
    </location>
</feature>
<organism evidence="2 3">
    <name type="scientific">Triparma retinervis</name>
    <dbReference type="NCBI Taxonomy" id="2557542"/>
    <lineage>
        <taxon>Eukaryota</taxon>
        <taxon>Sar</taxon>
        <taxon>Stramenopiles</taxon>
        <taxon>Ochrophyta</taxon>
        <taxon>Bolidophyceae</taxon>
        <taxon>Parmales</taxon>
        <taxon>Triparmaceae</taxon>
        <taxon>Triparma</taxon>
    </lineage>
</organism>
<comment type="caution">
    <text evidence="2">The sequence shown here is derived from an EMBL/GenBank/DDBJ whole genome shotgun (WGS) entry which is preliminary data.</text>
</comment>